<dbReference type="RefSeq" id="WP_015851581.1">
    <property type="nucleotide sequence ID" value="NC_012881.1"/>
</dbReference>
<dbReference type="AlphaFoldDB" id="C6BT61"/>
<dbReference type="InterPro" id="IPR007430">
    <property type="entry name" value="VirB8"/>
</dbReference>
<keyword evidence="4 5" id="KW-0472">Membrane</keyword>
<dbReference type="SUPFAM" id="SSF54427">
    <property type="entry name" value="NTF2-like"/>
    <property type="match status" value="1"/>
</dbReference>
<dbReference type="KEGG" id="dsa:Desal_1703"/>
<reference evidence="7 8" key="1">
    <citation type="submission" date="2009-06" db="EMBL/GenBank/DDBJ databases">
        <title>Complete sequence of Desulfovibrio salexigens DSM 2638.</title>
        <authorList>
            <consortium name="US DOE Joint Genome Institute"/>
            <person name="Lucas S."/>
            <person name="Copeland A."/>
            <person name="Lapidus A."/>
            <person name="Glavina del Rio T."/>
            <person name="Tice H."/>
            <person name="Bruce D."/>
            <person name="Goodwin L."/>
            <person name="Pitluck S."/>
            <person name="Munk A.C."/>
            <person name="Brettin T."/>
            <person name="Detter J.C."/>
            <person name="Han C."/>
            <person name="Tapia R."/>
            <person name="Larimer F."/>
            <person name="Land M."/>
            <person name="Hauser L."/>
            <person name="Kyrpides N."/>
            <person name="Anderson I."/>
            <person name="Wall J.D."/>
            <person name="Arkin A.P."/>
            <person name="Dehal P."/>
            <person name="Chivian D."/>
            <person name="Giles B."/>
            <person name="Hazen T.C."/>
        </authorList>
    </citation>
    <scope>NUCLEOTIDE SEQUENCE [LARGE SCALE GENOMIC DNA]</scope>
    <source>
        <strain evidence="8">ATCC 14822 / DSM 2638 / NCIMB 8403 / VKM B-1763</strain>
    </source>
</reference>
<dbReference type="InterPro" id="IPR035658">
    <property type="entry name" value="TrbF"/>
</dbReference>
<evidence type="ECO:0000256" key="5">
    <source>
        <dbReference type="SAM" id="Phobius"/>
    </source>
</evidence>
<proteinExistence type="predicted"/>
<name>C6BT61_MARSD</name>
<dbReference type="GO" id="GO:0016020">
    <property type="term" value="C:membrane"/>
    <property type="evidence" value="ECO:0007669"/>
    <property type="project" value="UniProtKB-SubCell"/>
</dbReference>
<evidence type="ECO:0000256" key="1">
    <source>
        <dbReference type="ARBA" id="ARBA00004167"/>
    </source>
</evidence>
<dbReference type="HOGENOM" id="CLU_076026_1_0_7"/>
<dbReference type="OrthoDB" id="597581at2"/>
<sequence>MSKSTENPYLTAKEEWLERYGSYIKRAENWRLFAFGCLLITAISMTMNFVQATQSKVVPYTVEVDKHGQVLSVTRADEIGPVPKRIIQAEVANLIVNWRTVTADIGLQKKMVKRMSSFVTGAARGATKSWYEANNPYQRGQKVLVEVDVKGIPLPVSSESWRIEWLETVRNHSGVAQSSTHYEATVKVRISPPETESQILRNPLGIYVTELSWAKLLEQ</sequence>
<evidence type="ECO:0000313" key="7">
    <source>
        <dbReference type="EMBL" id="ACS79765.1"/>
    </source>
</evidence>
<evidence type="ECO:0000259" key="6">
    <source>
        <dbReference type="Pfam" id="PF04335"/>
    </source>
</evidence>
<keyword evidence="2 5" id="KW-0812">Transmembrane</keyword>
<dbReference type="CDD" id="cd16425">
    <property type="entry name" value="TrbF"/>
    <property type="match status" value="1"/>
</dbReference>
<dbReference type="eggNOG" id="COG3701">
    <property type="taxonomic scope" value="Bacteria"/>
</dbReference>
<evidence type="ECO:0000256" key="4">
    <source>
        <dbReference type="ARBA" id="ARBA00023136"/>
    </source>
</evidence>
<dbReference type="Pfam" id="PF04335">
    <property type="entry name" value="VirB8"/>
    <property type="match status" value="1"/>
</dbReference>
<dbReference type="InterPro" id="IPR032710">
    <property type="entry name" value="NTF2-like_dom_sf"/>
</dbReference>
<dbReference type="STRING" id="526222.Desal_1703"/>
<evidence type="ECO:0000256" key="3">
    <source>
        <dbReference type="ARBA" id="ARBA00022989"/>
    </source>
</evidence>
<evidence type="ECO:0000256" key="2">
    <source>
        <dbReference type="ARBA" id="ARBA00022692"/>
    </source>
</evidence>
<feature type="domain" description="Bacterial virulence protein VirB8" evidence="6">
    <location>
        <begin position="12"/>
        <end position="215"/>
    </location>
</feature>
<dbReference type="Gene3D" id="3.10.450.230">
    <property type="entry name" value="VirB8 protein"/>
    <property type="match status" value="1"/>
</dbReference>
<comment type="subcellular location">
    <subcellularLocation>
        <location evidence="1">Membrane</location>
        <topology evidence="1">Single-pass membrane protein</topology>
    </subcellularLocation>
</comment>
<keyword evidence="3 5" id="KW-1133">Transmembrane helix</keyword>
<feature type="transmembrane region" description="Helical" evidence="5">
    <location>
        <begin position="32"/>
        <end position="50"/>
    </location>
</feature>
<accession>C6BT61</accession>
<dbReference type="EMBL" id="CP001649">
    <property type="protein sequence ID" value="ACS79765.1"/>
    <property type="molecule type" value="Genomic_DNA"/>
</dbReference>
<protein>
    <submittedName>
        <fullName evidence="7">Conjugal transfer protein</fullName>
    </submittedName>
</protein>
<organism evidence="7 8">
    <name type="scientific">Maridesulfovibrio salexigens (strain ATCC 14822 / DSM 2638 / NCIMB 8403 / VKM B-1763)</name>
    <name type="common">Desulfovibrio salexigens</name>
    <dbReference type="NCBI Taxonomy" id="526222"/>
    <lineage>
        <taxon>Bacteria</taxon>
        <taxon>Pseudomonadati</taxon>
        <taxon>Thermodesulfobacteriota</taxon>
        <taxon>Desulfovibrionia</taxon>
        <taxon>Desulfovibrionales</taxon>
        <taxon>Desulfovibrionaceae</taxon>
        <taxon>Maridesulfovibrio</taxon>
    </lineage>
</organism>
<evidence type="ECO:0000313" key="8">
    <source>
        <dbReference type="Proteomes" id="UP000002601"/>
    </source>
</evidence>
<gene>
    <name evidence="7" type="ordered locus">Desal_1703</name>
</gene>
<keyword evidence="8" id="KW-1185">Reference proteome</keyword>
<dbReference type="Proteomes" id="UP000002601">
    <property type="component" value="Chromosome"/>
</dbReference>